<reference evidence="3" key="1">
    <citation type="journal article" date="2022" name="J Environ Chem Eng">
        <title>Biodegradation of petroleum oil using a constructed nonpathogenic and heavy metal-tolerant bacterial consortium isolated from marine sponges.</title>
        <authorList>
            <person name="Dechsakulwatana C."/>
            <person name="Rungsihiranrut A."/>
            <person name="Muangchinda C."/>
            <person name="Ningthoujam R."/>
            <person name="Klankeo P."/>
            <person name="Pinyakong O."/>
        </authorList>
    </citation>
    <scope>NUCLEOTIDE SEQUENCE [LARGE SCALE GENOMIC DNA]</scope>
    <source>
        <strain evidence="3">MO2-4</strain>
    </source>
</reference>
<keyword evidence="3" id="KW-1185">Reference proteome</keyword>
<sequence>MTKLTPIESEFATTEEAEAYDAWFRAQVEASLADPRPGIPHDQVMAELRVLIEAKKAKQG</sequence>
<organism evidence="2 3">
    <name type="scientific">Sphingobium naphthae</name>
    <dbReference type="NCBI Taxonomy" id="1886786"/>
    <lineage>
        <taxon>Bacteria</taxon>
        <taxon>Pseudomonadati</taxon>
        <taxon>Pseudomonadota</taxon>
        <taxon>Alphaproteobacteria</taxon>
        <taxon>Sphingomonadales</taxon>
        <taxon>Sphingomonadaceae</taxon>
        <taxon>Sphingobium</taxon>
    </lineage>
</organism>
<dbReference type="EMBL" id="JAPTHD010000001">
    <property type="protein sequence ID" value="MDV5822012.1"/>
    <property type="molecule type" value="Genomic_DNA"/>
</dbReference>
<dbReference type="Pfam" id="PF21217">
    <property type="entry name" value="PaaA2"/>
    <property type="match status" value="1"/>
</dbReference>
<name>A0ABU3ZRC4_9SPHN</name>
<dbReference type="Gene3D" id="6.20.450.20">
    <property type="match status" value="1"/>
</dbReference>
<dbReference type="InterPro" id="IPR048851">
    <property type="entry name" value="PaaA2_dom"/>
</dbReference>
<evidence type="ECO:0000313" key="2">
    <source>
        <dbReference type="EMBL" id="MDV5822012.1"/>
    </source>
</evidence>
<proteinExistence type="predicted"/>
<dbReference type="RefSeq" id="WP_317515328.1">
    <property type="nucleotide sequence ID" value="NZ_JAPTHD010000001.1"/>
</dbReference>
<evidence type="ECO:0000259" key="1">
    <source>
        <dbReference type="Pfam" id="PF21217"/>
    </source>
</evidence>
<evidence type="ECO:0000313" key="3">
    <source>
        <dbReference type="Proteomes" id="UP001185984"/>
    </source>
</evidence>
<gene>
    <name evidence="2" type="ORF">O0R41_00135</name>
</gene>
<feature type="domain" description="Stability determinant" evidence="1">
    <location>
        <begin position="15"/>
        <end position="47"/>
    </location>
</feature>
<accession>A0ABU3ZRC4</accession>
<protein>
    <submittedName>
        <fullName evidence="2">Stability determinant</fullName>
    </submittedName>
</protein>
<comment type="caution">
    <text evidence="2">The sequence shown here is derived from an EMBL/GenBank/DDBJ whole genome shotgun (WGS) entry which is preliminary data.</text>
</comment>
<dbReference type="Proteomes" id="UP001185984">
    <property type="component" value="Unassembled WGS sequence"/>
</dbReference>